<dbReference type="EMBL" id="BSXW01000155">
    <property type="protein sequence ID" value="GMF13407.1"/>
    <property type="molecule type" value="Genomic_DNA"/>
</dbReference>
<evidence type="ECO:0000313" key="2">
    <source>
        <dbReference type="Proteomes" id="UP001165083"/>
    </source>
</evidence>
<dbReference type="Proteomes" id="UP001165083">
    <property type="component" value="Unassembled WGS sequence"/>
</dbReference>
<name>A0A9W6TIP7_9STRA</name>
<gene>
    <name evidence="1" type="ORF">Plil01_000388300</name>
</gene>
<proteinExistence type="predicted"/>
<protein>
    <submittedName>
        <fullName evidence="1">Unnamed protein product</fullName>
    </submittedName>
</protein>
<dbReference type="AlphaFoldDB" id="A0A9W6TIP7"/>
<comment type="caution">
    <text evidence="1">The sequence shown here is derived from an EMBL/GenBank/DDBJ whole genome shotgun (WGS) entry which is preliminary data.</text>
</comment>
<sequence>MPVEHNTTRKRSGEGETSNLAVLCLINELYIAQVRWNIEPTHYHEIEALPLHCSTIQHPWQLTSKTGQSIVMTNRTNILLEP</sequence>
<keyword evidence="2" id="KW-1185">Reference proteome</keyword>
<organism evidence="1 2">
    <name type="scientific">Phytophthora lilii</name>
    <dbReference type="NCBI Taxonomy" id="2077276"/>
    <lineage>
        <taxon>Eukaryota</taxon>
        <taxon>Sar</taxon>
        <taxon>Stramenopiles</taxon>
        <taxon>Oomycota</taxon>
        <taxon>Peronosporomycetes</taxon>
        <taxon>Peronosporales</taxon>
        <taxon>Peronosporaceae</taxon>
        <taxon>Phytophthora</taxon>
    </lineage>
</organism>
<evidence type="ECO:0000313" key="1">
    <source>
        <dbReference type="EMBL" id="GMF13407.1"/>
    </source>
</evidence>
<reference evidence="1" key="1">
    <citation type="submission" date="2023-04" db="EMBL/GenBank/DDBJ databases">
        <title>Phytophthora lilii NBRC 32176.</title>
        <authorList>
            <person name="Ichikawa N."/>
            <person name="Sato H."/>
            <person name="Tonouchi N."/>
        </authorList>
    </citation>
    <scope>NUCLEOTIDE SEQUENCE</scope>
    <source>
        <strain evidence="1">NBRC 32176</strain>
    </source>
</reference>
<accession>A0A9W6TIP7</accession>